<dbReference type="PANTHER" id="PTHR37981">
    <property type="entry name" value="LIPASE 2"/>
    <property type="match status" value="1"/>
</dbReference>
<dbReference type="EMBL" id="ML975323">
    <property type="protein sequence ID" value="KAF1833217.1"/>
    <property type="molecule type" value="Genomic_DNA"/>
</dbReference>
<gene>
    <name evidence="2" type="ORF">BDW02DRAFT_528230</name>
</gene>
<organism evidence="2 3">
    <name type="scientific">Decorospora gaudefroyi</name>
    <dbReference type="NCBI Taxonomy" id="184978"/>
    <lineage>
        <taxon>Eukaryota</taxon>
        <taxon>Fungi</taxon>
        <taxon>Dikarya</taxon>
        <taxon>Ascomycota</taxon>
        <taxon>Pezizomycotina</taxon>
        <taxon>Dothideomycetes</taxon>
        <taxon>Pleosporomycetidae</taxon>
        <taxon>Pleosporales</taxon>
        <taxon>Pleosporineae</taxon>
        <taxon>Pleosporaceae</taxon>
        <taxon>Decorospora</taxon>
    </lineage>
</organism>
<reference evidence="2" key="1">
    <citation type="submission" date="2020-01" db="EMBL/GenBank/DDBJ databases">
        <authorList>
            <consortium name="DOE Joint Genome Institute"/>
            <person name="Haridas S."/>
            <person name="Albert R."/>
            <person name="Binder M."/>
            <person name="Bloem J."/>
            <person name="Labutti K."/>
            <person name="Salamov A."/>
            <person name="Andreopoulos B."/>
            <person name="Baker S.E."/>
            <person name="Barry K."/>
            <person name="Bills G."/>
            <person name="Bluhm B.H."/>
            <person name="Cannon C."/>
            <person name="Castanera R."/>
            <person name="Culley D.E."/>
            <person name="Daum C."/>
            <person name="Ezra D."/>
            <person name="Gonzalez J.B."/>
            <person name="Henrissat B."/>
            <person name="Kuo A."/>
            <person name="Liang C."/>
            <person name="Lipzen A."/>
            <person name="Lutzoni F."/>
            <person name="Magnuson J."/>
            <person name="Mondo S."/>
            <person name="Nolan M."/>
            <person name="Ohm R."/>
            <person name="Pangilinan J."/>
            <person name="Park H.-J."/>
            <person name="Ramirez L."/>
            <person name="Alfaro M."/>
            <person name="Sun H."/>
            <person name="Tritt A."/>
            <person name="Yoshinaga Y."/>
            <person name="Zwiers L.-H."/>
            <person name="Turgeon B.G."/>
            <person name="Goodwin S.B."/>
            <person name="Spatafora J.W."/>
            <person name="Crous P.W."/>
            <person name="Grigoriev I.V."/>
        </authorList>
    </citation>
    <scope>NUCLEOTIDE SEQUENCE</scope>
    <source>
        <strain evidence="2">P77</strain>
    </source>
</reference>
<keyword evidence="3" id="KW-1185">Reference proteome</keyword>
<name>A0A6A5KD02_9PLEO</name>
<dbReference type="OrthoDB" id="21678at2759"/>
<dbReference type="SUPFAM" id="SSF52266">
    <property type="entry name" value="SGNH hydrolase"/>
    <property type="match status" value="2"/>
</dbReference>
<evidence type="ECO:0000313" key="3">
    <source>
        <dbReference type="Proteomes" id="UP000800040"/>
    </source>
</evidence>
<feature type="signal peptide" evidence="1">
    <location>
        <begin position="1"/>
        <end position="27"/>
    </location>
</feature>
<dbReference type="GO" id="GO:0006629">
    <property type="term" value="P:lipid metabolic process"/>
    <property type="evidence" value="ECO:0007669"/>
    <property type="project" value="TreeGrafter"/>
</dbReference>
<protein>
    <submittedName>
        <fullName evidence="2">SGNH hydrolase</fullName>
    </submittedName>
</protein>
<dbReference type="GO" id="GO:0016788">
    <property type="term" value="F:hydrolase activity, acting on ester bonds"/>
    <property type="evidence" value="ECO:0007669"/>
    <property type="project" value="InterPro"/>
</dbReference>
<evidence type="ECO:0000256" key="1">
    <source>
        <dbReference type="SAM" id="SignalP"/>
    </source>
</evidence>
<sequence>MWHTMWNSSHLTTFVTISALCVSVVQSRVFPRQSVSSAQSSGTAPSLPTPSNTDLFSPDFYEFLKSGDISPEGNNPDPSPSAWIALGDSFAAGPGAGDELQDGANCVRGNQNYPLQLQADAEIPGPNGPRGQKPKFTLKACTGDVTTDLTNQENPNYQLGDVKSDTSFVTLSIGGNDVKFVDILKKCVFGFPPAVGADCDARLSTSRDILFGQKFHDRYNDVMNGILSNMAWDKRGYFRSNTGIYQTGYSQFFDSYTDQCDDTSFYIIDFVGPKIKKDLRIKLSRLVHEVNYVISYYADLLNEKHSRAVGGNSGVFTSAINFIDVDIGYNGHRFCREGVQEPDHHNKDTHFFNLNLLASTDNNETVTVSDTNMTVPYKNATAEWIDANYGDGVHASATWVMKTFHPTEEGFYHTKEILLYPKLRFRDAMRFWGGTSSRNVDLVVLGDYVAFASQDPNSSIYQGIIPHLKAIFRNHRYYGMPLGSNINVRPTFSGSRKPNNANSEFHECYKLASIDELHDNFVDSPDFSIQNKVILLMAGTIDVFYDMDLDNWPSRYTSLVQDIFDNDPNAKIFAGHIPMMGYNSEDDDSFKWYGLQKRIVEFNARLNALVDQLATEHGYRIMTVHTSATTKEHLDEDLMLPNARGYLRIALNFVENMAFAAMIGWFNPPNSPTSNDLGSQSNDTATRPGDNDTLIVDKVTCNQEFEFFAGQGMPSKEETLKSILRGASMDDFINKVACNADEICKWAVDGVHGNETDFPSADGTVCVTAGGAPDQADYNQLTVVKPDASYDLGGDSCKDAVKSILNDCISSGKFYGGYFKGKDGLYIEQTNLNFPRDPTLTNSFAIPNIPNDVVESALDGPAPTTTTYEPLKPFATVAGLYV</sequence>
<keyword evidence="1" id="KW-0732">Signal</keyword>
<dbReference type="CDD" id="cd01823">
    <property type="entry name" value="SEST_like"/>
    <property type="match status" value="1"/>
</dbReference>
<proteinExistence type="predicted"/>
<dbReference type="Gene3D" id="3.40.50.1110">
    <property type="entry name" value="SGNH hydrolase"/>
    <property type="match status" value="2"/>
</dbReference>
<dbReference type="PANTHER" id="PTHR37981:SF1">
    <property type="entry name" value="SGNH HYDROLASE-TYPE ESTERASE DOMAIN-CONTAINING PROTEIN"/>
    <property type="match status" value="1"/>
</dbReference>
<dbReference type="InterPro" id="IPR037460">
    <property type="entry name" value="SEST-like"/>
</dbReference>
<accession>A0A6A5KD02</accession>
<dbReference type="InterPro" id="IPR036514">
    <property type="entry name" value="SGNH_hydro_sf"/>
</dbReference>
<evidence type="ECO:0000313" key="2">
    <source>
        <dbReference type="EMBL" id="KAF1833217.1"/>
    </source>
</evidence>
<dbReference type="AlphaFoldDB" id="A0A6A5KD02"/>
<dbReference type="Proteomes" id="UP000800040">
    <property type="component" value="Unassembled WGS sequence"/>
</dbReference>
<feature type="chain" id="PRO_5025336151" evidence="1">
    <location>
        <begin position="28"/>
        <end position="882"/>
    </location>
</feature>
<keyword evidence="2" id="KW-0378">Hydrolase</keyword>